<dbReference type="PANTHER" id="PTHR23073">
    <property type="entry name" value="26S PROTEASOME REGULATORY SUBUNIT"/>
    <property type="match status" value="1"/>
</dbReference>
<dbReference type="GO" id="GO:0036402">
    <property type="term" value="F:proteasome-activating activity"/>
    <property type="evidence" value="ECO:0000318"/>
    <property type="project" value="GO_Central"/>
</dbReference>
<evidence type="ECO:0000313" key="9">
    <source>
        <dbReference type="Proteomes" id="UP000030748"/>
    </source>
</evidence>
<protein>
    <recommendedName>
        <fullName evidence="10">AAA+ ATPase domain-containing protein</fullName>
    </recommendedName>
</protein>
<dbReference type="GO" id="GO:0005524">
    <property type="term" value="F:ATP binding"/>
    <property type="evidence" value="ECO:0007669"/>
    <property type="project" value="UniProtKB-KW"/>
</dbReference>
<dbReference type="GO" id="GO:0008540">
    <property type="term" value="C:proteasome regulatory particle, base subcomplex"/>
    <property type="evidence" value="ECO:0000318"/>
    <property type="project" value="GO_Central"/>
</dbReference>
<keyword evidence="9" id="KW-1185">Reference proteome</keyword>
<dbReference type="GO" id="GO:0005634">
    <property type="term" value="C:nucleus"/>
    <property type="evidence" value="ECO:0007669"/>
    <property type="project" value="UniProtKB-SubCell"/>
</dbReference>
<dbReference type="GO" id="GO:0016887">
    <property type="term" value="F:ATP hydrolysis activity"/>
    <property type="evidence" value="ECO:0007669"/>
    <property type="project" value="InterPro"/>
</dbReference>
<evidence type="ECO:0000259" key="6">
    <source>
        <dbReference type="Pfam" id="PF00004"/>
    </source>
</evidence>
<evidence type="ECO:0000256" key="4">
    <source>
        <dbReference type="ARBA" id="ARBA00023242"/>
    </source>
</evidence>
<gene>
    <name evidence="8" type="ORF">MIMGU_mgv1a023068mg</name>
</gene>
<evidence type="ECO:0000256" key="3">
    <source>
        <dbReference type="ARBA" id="ARBA00022840"/>
    </source>
</evidence>
<dbReference type="Gene3D" id="1.10.8.60">
    <property type="match status" value="1"/>
</dbReference>
<dbReference type="Pfam" id="PF00004">
    <property type="entry name" value="AAA"/>
    <property type="match status" value="1"/>
</dbReference>
<dbReference type="STRING" id="4155.A0A022RDB7"/>
<dbReference type="EMBL" id="KI630583">
    <property type="protein sequence ID" value="EYU36890.1"/>
    <property type="molecule type" value="Genomic_DNA"/>
</dbReference>
<evidence type="ECO:0008006" key="10">
    <source>
        <dbReference type="Google" id="ProtNLM"/>
    </source>
</evidence>
<dbReference type="Proteomes" id="UP000030748">
    <property type="component" value="Unassembled WGS sequence"/>
</dbReference>
<dbReference type="FunFam" id="3.40.50.300:FF:003803">
    <property type="entry name" value="Uncharacterized protein"/>
    <property type="match status" value="1"/>
</dbReference>
<dbReference type="SUPFAM" id="SSF52540">
    <property type="entry name" value="P-loop containing nucleoside triphosphate hydrolases"/>
    <property type="match status" value="1"/>
</dbReference>
<accession>A0A022RDB7</accession>
<comment type="subcellular location">
    <subcellularLocation>
        <location evidence="1">Nucleus</location>
    </subcellularLocation>
</comment>
<dbReference type="FunFam" id="1.10.8.60:FF:000018">
    <property type="entry name" value="26S protease regulatory subunit 6B"/>
    <property type="match status" value="1"/>
</dbReference>
<keyword evidence="3 5" id="KW-0067">ATP-binding</keyword>
<comment type="similarity">
    <text evidence="5">Belongs to the AAA ATPase family.</text>
</comment>
<dbReference type="InterPro" id="IPR050221">
    <property type="entry name" value="26S_Proteasome_ATPase"/>
</dbReference>
<dbReference type="InterPro" id="IPR027417">
    <property type="entry name" value="P-loop_NTPase"/>
</dbReference>
<dbReference type="Pfam" id="PF17862">
    <property type="entry name" value="AAA_lid_3"/>
    <property type="match status" value="1"/>
</dbReference>
<reference evidence="8 9" key="1">
    <citation type="journal article" date="2013" name="Proc. Natl. Acad. Sci. U.S.A.">
        <title>Fine-scale variation in meiotic recombination in Mimulus inferred from population shotgun sequencing.</title>
        <authorList>
            <person name="Hellsten U."/>
            <person name="Wright K.M."/>
            <person name="Jenkins J."/>
            <person name="Shu S."/>
            <person name="Yuan Y."/>
            <person name="Wessler S.R."/>
            <person name="Schmutz J."/>
            <person name="Willis J.H."/>
            <person name="Rokhsar D.S."/>
        </authorList>
    </citation>
    <scope>NUCLEOTIDE SEQUENCE [LARGE SCALE GENOMIC DNA]</scope>
    <source>
        <strain evidence="9">cv. DUN x IM62</strain>
    </source>
</reference>
<dbReference type="InterPro" id="IPR003959">
    <property type="entry name" value="ATPase_AAA_core"/>
</dbReference>
<evidence type="ECO:0000256" key="2">
    <source>
        <dbReference type="ARBA" id="ARBA00022741"/>
    </source>
</evidence>
<organism evidence="8 9">
    <name type="scientific">Erythranthe guttata</name>
    <name type="common">Yellow monkey flower</name>
    <name type="synonym">Mimulus guttatus</name>
    <dbReference type="NCBI Taxonomy" id="4155"/>
    <lineage>
        <taxon>Eukaryota</taxon>
        <taxon>Viridiplantae</taxon>
        <taxon>Streptophyta</taxon>
        <taxon>Embryophyta</taxon>
        <taxon>Tracheophyta</taxon>
        <taxon>Spermatophyta</taxon>
        <taxon>Magnoliopsida</taxon>
        <taxon>eudicotyledons</taxon>
        <taxon>Gunneridae</taxon>
        <taxon>Pentapetalae</taxon>
        <taxon>asterids</taxon>
        <taxon>lamiids</taxon>
        <taxon>Lamiales</taxon>
        <taxon>Phrymaceae</taxon>
        <taxon>Erythranthe</taxon>
    </lineage>
</organism>
<name>A0A022RDB7_ERYGU</name>
<proteinExistence type="inferred from homology"/>
<evidence type="ECO:0000259" key="7">
    <source>
        <dbReference type="Pfam" id="PF17862"/>
    </source>
</evidence>
<keyword evidence="2 5" id="KW-0547">Nucleotide-binding</keyword>
<keyword evidence="4" id="KW-0539">Nucleus</keyword>
<evidence type="ECO:0000256" key="1">
    <source>
        <dbReference type="ARBA" id="ARBA00004123"/>
    </source>
</evidence>
<feature type="domain" description="AAA ATPase AAA+ lid" evidence="7">
    <location>
        <begin position="113"/>
        <end position="156"/>
    </location>
</feature>
<dbReference type="Gene3D" id="3.40.50.300">
    <property type="entry name" value="P-loop containing nucleotide triphosphate hydrolases"/>
    <property type="match status" value="1"/>
</dbReference>
<sequence>MVRDVFRLAKKNSPAIVFIDEVDAIATARFDAQRVADREVQRILLELLNQMDGFDQTVNVKVIMATNRADTLDPALLRPGRLDGRIEFPLPDRRQKRLVFQVCTAKMNLSDEVDLEDYVSRPDKISAAEISGICQEAGMRAARKNRYVILAKDFEKGYTSNVKMPDIQFDFYN</sequence>
<dbReference type="InterPro" id="IPR003960">
    <property type="entry name" value="ATPase_AAA_CS"/>
</dbReference>
<feature type="domain" description="ATPase AAA-type core" evidence="6">
    <location>
        <begin position="2"/>
        <end position="90"/>
    </location>
</feature>
<evidence type="ECO:0000256" key="5">
    <source>
        <dbReference type="RuleBase" id="RU003651"/>
    </source>
</evidence>
<dbReference type="eggNOG" id="KOG0727">
    <property type="taxonomic scope" value="Eukaryota"/>
</dbReference>
<evidence type="ECO:0000313" key="8">
    <source>
        <dbReference type="EMBL" id="EYU36890.1"/>
    </source>
</evidence>
<dbReference type="PhylomeDB" id="A0A022RDB7"/>
<dbReference type="PROSITE" id="PS00674">
    <property type="entry name" value="AAA"/>
    <property type="match status" value="1"/>
</dbReference>
<dbReference type="GO" id="GO:0043161">
    <property type="term" value="P:proteasome-mediated ubiquitin-dependent protein catabolic process"/>
    <property type="evidence" value="ECO:0000318"/>
    <property type="project" value="GO_Central"/>
</dbReference>
<dbReference type="InterPro" id="IPR041569">
    <property type="entry name" value="AAA_lid_3"/>
</dbReference>
<dbReference type="AlphaFoldDB" id="A0A022RDB7"/>